<feature type="chain" id="PRO_5030573769" evidence="13">
    <location>
        <begin position="28"/>
        <end position="730"/>
    </location>
</feature>
<evidence type="ECO:0000256" key="1">
    <source>
        <dbReference type="ARBA" id="ARBA00004571"/>
    </source>
</evidence>
<keyword evidence="4" id="KW-0410">Iron transport</keyword>
<evidence type="ECO:0000313" key="17">
    <source>
        <dbReference type="Proteomes" id="UP000557392"/>
    </source>
</evidence>
<evidence type="ECO:0000256" key="3">
    <source>
        <dbReference type="ARBA" id="ARBA00022452"/>
    </source>
</evidence>
<dbReference type="PROSITE" id="PS52016">
    <property type="entry name" value="TONB_DEPENDENT_REC_3"/>
    <property type="match status" value="1"/>
</dbReference>
<dbReference type="InterPro" id="IPR039426">
    <property type="entry name" value="TonB-dep_rcpt-like"/>
</dbReference>
<keyword evidence="17" id="KW-1185">Reference proteome</keyword>
<organism evidence="16 17">
    <name type="scientific">Sphingomonas kyeonggiensis</name>
    <dbReference type="NCBI Taxonomy" id="1268553"/>
    <lineage>
        <taxon>Bacteria</taxon>
        <taxon>Pseudomonadati</taxon>
        <taxon>Pseudomonadota</taxon>
        <taxon>Alphaproteobacteria</taxon>
        <taxon>Sphingomonadales</taxon>
        <taxon>Sphingomonadaceae</taxon>
        <taxon>Sphingomonas</taxon>
    </lineage>
</organism>
<feature type="domain" description="TonB-dependent receptor plug" evidence="15">
    <location>
        <begin position="56"/>
        <end position="167"/>
    </location>
</feature>
<keyword evidence="8 12" id="KW-0798">TonB box</keyword>
<feature type="signal peptide" evidence="13">
    <location>
        <begin position="1"/>
        <end position="27"/>
    </location>
</feature>
<keyword evidence="7" id="KW-0406">Ion transport</keyword>
<keyword evidence="9 11" id="KW-0472">Membrane</keyword>
<keyword evidence="6" id="KW-0408">Iron</keyword>
<dbReference type="GO" id="GO:0006826">
    <property type="term" value="P:iron ion transport"/>
    <property type="evidence" value="ECO:0007669"/>
    <property type="project" value="UniProtKB-KW"/>
</dbReference>
<evidence type="ECO:0000256" key="4">
    <source>
        <dbReference type="ARBA" id="ARBA00022496"/>
    </source>
</evidence>
<dbReference type="Proteomes" id="UP000557392">
    <property type="component" value="Unassembled WGS sequence"/>
</dbReference>
<comment type="subcellular location">
    <subcellularLocation>
        <location evidence="1 11">Cell outer membrane</location>
        <topology evidence="1 11">Multi-pass membrane protein</topology>
    </subcellularLocation>
</comment>
<evidence type="ECO:0000256" key="12">
    <source>
        <dbReference type="RuleBase" id="RU003357"/>
    </source>
</evidence>
<evidence type="ECO:0000313" key="16">
    <source>
        <dbReference type="EMBL" id="MBB4098627.1"/>
    </source>
</evidence>
<name>A0A7W6JU94_9SPHN</name>
<dbReference type="Pfam" id="PF07715">
    <property type="entry name" value="Plug"/>
    <property type="match status" value="1"/>
</dbReference>
<keyword evidence="16" id="KW-0675">Receptor</keyword>
<dbReference type="InterPro" id="IPR006311">
    <property type="entry name" value="TAT_signal"/>
</dbReference>
<evidence type="ECO:0000256" key="9">
    <source>
        <dbReference type="ARBA" id="ARBA00023136"/>
    </source>
</evidence>
<evidence type="ECO:0000256" key="11">
    <source>
        <dbReference type="PROSITE-ProRule" id="PRU01360"/>
    </source>
</evidence>
<comment type="caution">
    <text evidence="16">The sequence shown here is derived from an EMBL/GenBank/DDBJ whole genome shotgun (WGS) entry which is preliminary data.</text>
</comment>
<dbReference type="AlphaFoldDB" id="A0A7W6JU94"/>
<evidence type="ECO:0000256" key="10">
    <source>
        <dbReference type="ARBA" id="ARBA00023237"/>
    </source>
</evidence>
<evidence type="ECO:0000259" key="15">
    <source>
        <dbReference type="Pfam" id="PF07715"/>
    </source>
</evidence>
<evidence type="ECO:0000256" key="5">
    <source>
        <dbReference type="ARBA" id="ARBA00022692"/>
    </source>
</evidence>
<protein>
    <submittedName>
        <fullName evidence="16">Outer membrane receptor protein involved in Fe transport</fullName>
    </submittedName>
</protein>
<keyword evidence="13" id="KW-0732">Signal</keyword>
<dbReference type="InterPro" id="IPR000531">
    <property type="entry name" value="Beta-barrel_TonB"/>
</dbReference>
<dbReference type="RefSeq" id="WP_183997573.1">
    <property type="nucleotide sequence ID" value="NZ_JACIEH010000002.1"/>
</dbReference>
<dbReference type="PANTHER" id="PTHR32552:SF81">
    <property type="entry name" value="TONB-DEPENDENT OUTER MEMBRANE RECEPTOR"/>
    <property type="match status" value="1"/>
</dbReference>
<evidence type="ECO:0000256" key="2">
    <source>
        <dbReference type="ARBA" id="ARBA00022448"/>
    </source>
</evidence>
<evidence type="ECO:0000259" key="14">
    <source>
        <dbReference type="Pfam" id="PF00593"/>
    </source>
</evidence>
<reference evidence="16 17" key="1">
    <citation type="submission" date="2020-08" db="EMBL/GenBank/DDBJ databases">
        <title>Genomic Encyclopedia of Type Strains, Phase IV (KMG-IV): sequencing the most valuable type-strain genomes for metagenomic binning, comparative biology and taxonomic classification.</title>
        <authorList>
            <person name="Goeker M."/>
        </authorList>
    </citation>
    <scope>NUCLEOTIDE SEQUENCE [LARGE SCALE GENOMIC DNA]</scope>
    <source>
        <strain evidence="16 17">DSM 101806</strain>
    </source>
</reference>
<dbReference type="SUPFAM" id="SSF56935">
    <property type="entry name" value="Porins"/>
    <property type="match status" value="1"/>
</dbReference>
<sequence>MTRMTNRASLLITVAAGALLLPLAAFAQDAQPATAQAPVAGDDEIVVTAQKREERLQDVPISISVVGGEQMQQSGASQLADYAAYVPGFQVDNAGSPGRSTLSLRGVAPIGPSATVGIYLDDAPIGSSGIYNRAQTFSLDLLPYDVEQIEVLRGPQGTLYGASSIGGLLKYVTVQPDLNRFSVRAGGELFTIAHGSDAGWAASGLVNLPIVADKLAISGSYARRKTPGFIDNVLTGEKDVNSAVQQGARVALLWKPDSKFTLKLSGLWQRTESDNFGILYETQGSPVPLAPGASWLSTNSQLPEPFHSDFKFVSGTASYDLGFAELASTTSYSELKILETSDASRVYGVIWGGLANYPANLRQKKWTEEVRLTSASSNRFEWQLGFFYTDEDNNHSQVVRALDASGQPLAPFDPFAIVGLPNTYKEYAVFGNATVKFGEVFHVTGGLRWARNDQTFTQTTQIPLLGLNSGGDGKSSEEIVTWSVSPQVNINRDTMLYVRAASGYRPGGPNIALPGFPATVTSEKVTSYEAGIKARFLDRKVTFNAAAFLLDWNDLQVAQAFANGINGLVNAGTARSKGVEAQLLIQPVPGFSVGGNFAYTDAKCTQTTPNCTDGDQLPNVPKLAAAMTADYDWALGGSTRAHVGGAVRIVGDRISAVASDPLSVPVDGYATFDLNASLTFDSKWTLRAYARNLTDSEGRITTSVATVNPGYLSTVPVQPRTLGLALELAF</sequence>
<dbReference type="InterPro" id="IPR012910">
    <property type="entry name" value="Plug_dom"/>
</dbReference>
<keyword evidence="3 11" id="KW-1134">Transmembrane beta strand</keyword>
<keyword evidence="2 11" id="KW-0813">Transport</keyword>
<feature type="domain" description="TonB-dependent receptor-like beta-barrel" evidence="14">
    <location>
        <begin position="274"/>
        <end position="693"/>
    </location>
</feature>
<proteinExistence type="inferred from homology"/>
<dbReference type="GO" id="GO:0009279">
    <property type="term" value="C:cell outer membrane"/>
    <property type="evidence" value="ECO:0007669"/>
    <property type="project" value="UniProtKB-SubCell"/>
</dbReference>
<evidence type="ECO:0000256" key="13">
    <source>
        <dbReference type="SAM" id="SignalP"/>
    </source>
</evidence>
<dbReference type="Gene3D" id="2.40.170.20">
    <property type="entry name" value="TonB-dependent receptor, beta-barrel domain"/>
    <property type="match status" value="1"/>
</dbReference>
<dbReference type="Pfam" id="PF00593">
    <property type="entry name" value="TonB_dep_Rec_b-barrel"/>
    <property type="match status" value="1"/>
</dbReference>
<evidence type="ECO:0000256" key="6">
    <source>
        <dbReference type="ARBA" id="ARBA00023004"/>
    </source>
</evidence>
<dbReference type="CDD" id="cd01347">
    <property type="entry name" value="ligand_gated_channel"/>
    <property type="match status" value="1"/>
</dbReference>
<dbReference type="PROSITE" id="PS51318">
    <property type="entry name" value="TAT"/>
    <property type="match status" value="1"/>
</dbReference>
<accession>A0A7W6JU94</accession>
<dbReference type="EMBL" id="JACIEH010000002">
    <property type="protein sequence ID" value="MBB4098627.1"/>
    <property type="molecule type" value="Genomic_DNA"/>
</dbReference>
<dbReference type="InterPro" id="IPR036942">
    <property type="entry name" value="Beta-barrel_TonB_sf"/>
</dbReference>
<gene>
    <name evidence="16" type="ORF">GGR46_002191</name>
</gene>
<comment type="similarity">
    <text evidence="11 12">Belongs to the TonB-dependent receptor family.</text>
</comment>
<evidence type="ECO:0000256" key="7">
    <source>
        <dbReference type="ARBA" id="ARBA00023065"/>
    </source>
</evidence>
<keyword evidence="10 11" id="KW-0998">Cell outer membrane</keyword>
<keyword evidence="5 11" id="KW-0812">Transmembrane</keyword>
<dbReference type="PANTHER" id="PTHR32552">
    <property type="entry name" value="FERRICHROME IRON RECEPTOR-RELATED"/>
    <property type="match status" value="1"/>
</dbReference>
<evidence type="ECO:0000256" key="8">
    <source>
        <dbReference type="ARBA" id="ARBA00023077"/>
    </source>
</evidence>